<gene>
    <name evidence="7" type="ORF">A4X03_0g363</name>
    <name evidence="6" type="ORF">JKIAZH3_G4005</name>
</gene>
<evidence type="ECO:0000313" key="6">
    <source>
        <dbReference type="EMBL" id="CAD6945374.1"/>
    </source>
</evidence>
<dbReference type="EMBL" id="CAJHJG010004856">
    <property type="protein sequence ID" value="CAD6945374.1"/>
    <property type="molecule type" value="Genomic_DNA"/>
</dbReference>
<evidence type="ECO:0000256" key="1">
    <source>
        <dbReference type="ARBA" id="ARBA00010048"/>
    </source>
</evidence>
<reference evidence="7" key="2">
    <citation type="journal article" date="2019" name="IMA Fungus">
        <title>Genome sequencing and comparison of five Tilletia species to identify candidate genes for the detection of regulated species infecting wheat.</title>
        <authorList>
            <person name="Nguyen H.D.T."/>
            <person name="Sultana T."/>
            <person name="Kesanakurti P."/>
            <person name="Hambleton S."/>
        </authorList>
    </citation>
    <scope>NUCLEOTIDE SEQUENCE</scope>
    <source>
        <strain evidence="7">DAOMC 238032</strain>
    </source>
</reference>
<sequence length="198" mass="22384">MASTSAASGSAPEIEITQSGIPKAPFVVDVEQHIGGADKPVEPALRKFQEATAKYKFMEQNTAQRRRGLEEKIPDIRKTLQMVEHLKSRKDEEEDMETMFELNDTLFAKARIPPVDTVNLWLGANVMLSYPLDEAIDLLRSKLSGAESSLEGAKADLDFLREQITVMEVNTARCHNWDVGRRRRIRDEQTKQAKAEKE</sequence>
<keyword evidence="3 4" id="KW-0143">Chaperone</keyword>
<evidence type="ECO:0000256" key="4">
    <source>
        <dbReference type="PIRNR" id="PIRNR016396"/>
    </source>
</evidence>
<dbReference type="InterPro" id="IPR016655">
    <property type="entry name" value="PFD3"/>
</dbReference>
<evidence type="ECO:0000313" key="9">
    <source>
        <dbReference type="Proteomes" id="UP000836402"/>
    </source>
</evidence>
<dbReference type="GO" id="GO:0007021">
    <property type="term" value="P:tubulin complex assembly"/>
    <property type="evidence" value="ECO:0007669"/>
    <property type="project" value="TreeGrafter"/>
</dbReference>
<dbReference type="FunFam" id="1.10.287.370:FF:000001">
    <property type="entry name" value="Prefoldin subunit 3"/>
    <property type="match status" value="1"/>
</dbReference>
<dbReference type="PIRSF" id="PIRSF016396">
    <property type="entry name" value="Prefoldin_subunit_3"/>
    <property type="match status" value="1"/>
</dbReference>
<reference evidence="7" key="1">
    <citation type="submission" date="2016-04" db="EMBL/GenBank/DDBJ databases">
        <authorList>
            <person name="Nguyen H.D."/>
            <person name="Kesanakurti P."/>
            <person name="Cullis J."/>
            <person name="Levesque C.A."/>
            <person name="Hambleton S."/>
        </authorList>
    </citation>
    <scope>NUCLEOTIDE SEQUENCE</scope>
    <source>
        <strain evidence="7">DAOMC 238032</strain>
    </source>
</reference>
<dbReference type="EMBL" id="LWDD02000019">
    <property type="protein sequence ID" value="KAE8265298.1"/>
    <property type="molecule type" value="Genomic_DNA"/>
</dbReference>
<dbReference type="CDD" id="cd23156">
    <property type="entry name" value="Prefoldin_3"/>
    <property type="match status" value="1"/>
</dbReference>
<feature type="coiled-coil region" evidence="5">
    <location>
        <begin position="136"/>
        <end position="170"/>
    </location>
</feature>
<dbReference type="InterPro" id="IPR009053">
    <property type="entry name" value="Prefoldin"/>
</dbReference>
<dbReference type="Proteomes" id="UP000077671">
    <property type="component" value="Unassembled WGS sequence"/>
</dbReference>
<keyword evidence="9" id="KW-1185">Reference proteome</keyword>
<comment type="function">
    <text evidence="4">Binds specifically to cytosolic chaperonin (c-CPN) and transfers target proteins to it. Binds to nascent polypeptide chain and promotes folding in an environment in which there are many competing pathways for nonnative proteins.</text>
</comment>
<dbReference type="GO" id="GO:0007017">
    <property type="term" value="P:microtubule-based process"/>
    <property type="evidence" value="ECO:0007669"/>
    <property type="project" value="TreeGrafter"/>
</dbReference>
<dbReference type="GO" id="GO:0005737">
    <property type="term" value="C:cytoplasm"/>
    <property type="evidence" value="ECO:0007669"/>
    <property type="project" value="TreeGrafter"/>
</dbReference>
<dbReference type="InterPro" id="IPR004127">
    <property type="entry name" value="Prefoldin_subunit_alpha"/>
</dbReference>
<proteinExistence type="inferred from homology"/>
<evidence type="ECO:0000313" key="8">
    <source>
        <dbReference type="Proteomes" id="UP000077671"/>
    </source>
</evidence>
<comment type="subunit">
    <text evidence="2 4">Heterohexamer of two PFD-alpha type and four PFD-beta type subunits.</text>
</comment>
<dbReference type="Gene3D" id="1.10.287.370">
    <property type="match status" value="1"/>
</dbReference>
<dbReference type="GO" id="GO:0006457">
    <property type="term" value="P:protein folding"/>
    <property type="evidence" value="ECO:0007669"/>
    <property type="project" value="UniProtKB-UniRule"/>
</dbReference>
<reference evidence="6" key="3">
    <citation type="submission" date="2020-10" db="EMBL/GenBank/DDBJ databases">
        <authorList>
            <person name="Sedaghatjoo S."/>
        </authorList>
    </citation>
    <scope>NUCLEOTIDE SEQUENCE</scope>
    <source>
        <strain evidence="6">AZH3</strain>
    </source>
</reference>
<comment type="caution">
    <text evidence="7">The sequence shown here is derived from an EMBL/GenBank/DDBJ whole genome shotgun (WGS) entry which is preliminary data.</text>
</comment>
<dbReference type="PANTHER" id="PTHR12409:SF0">
    <property type="entry name" value="PREFOLDIN SUBUNIT 3"/>
    <property type="match status" value="1"/>
</dbReference>
<keyword evidence="5" id="KW-0175">Coiled coil</keyword>
<dbReference type="AlphaFoldDB" id="A0A177VGM1"/>
<evidence type="ECO:0000256" key="3">
    <source>
        <dbReference type="ARBA" id="ARBA00023186"/>
    </source>
</evidence>
<dbReference type="SUPFAM" id="SSF46579">
    <property type="entry name" value="Prefoldin"/>
    <property type="match status" value="1"/>
</dbReference>
<comment type="similarity">
    <text evidence="1 4">Belongs to the prefoldin subunit alpha family.</text>
</comment>
<evidence type="ECO:0000256" key="2">
    <source>
        <dbReference type="ARBA" id="ARBA00011695"/>
    </source>
</evidence>
<accession>A0A177VGM1</accession>
<dbReference type="Pfam" id="PF02996">
    <property type="entry name" value="Prefoldin"/>
    <property type="match status" value="1"/>
</dbReference>
<protein>
    <recommendedName>
        <fullName evidence="4">Prefoldin subunit 3</fullName>
    </recommendedName>
</protein>
<evidence type="ECO:0000256" key="5">
    <source>
        <dbReference type="SAM" id="Coils"/>
    </source>
</evidence>
<dbReference type="Proteomes" id="UP000836402">
    <property type="component" value="Unassembled WGS sequence"/>
</dbReference>
<dbReference type="GO" id="GO:0015631">
    <property type="term" value="F:tubulin binding"/>
    <property type="evidence" value="ECO:0007669"/>
    <property type="project" value="TreeGrafter"/>
</dbReference>
<evidence type="ECO:0000313" key="7">
    <source>
        <dbReference type="EMBL" id="KAE8265298.1"/>
    </source>
</evidence>
<name>A0A177VGM1_9BASI</name>
<dbReference type="GO" id="GO:0016272">
    <property type="term" value="C:prefoldin complex"/>
    <property type="evidence" value="ECO:0007669"/>
    <property type="project" value="UniProtKB-UniRule"/>
</dbReference>
<organism evidence="7 8">
    <name type="scientific">Tilletia caries</name>
    <name type="common">wheat bunt fungus</name>
    <dbReference type="NCBI Taxonomy" id="13290"/>
    <lineage>
        <taxon>Eukaryota</taxon>
        <taxon>Fungi</taxon>
        <taxon>Dikarya</taxon>
        <taxon>Basidiomycota</taxon>
        <taxon>Ustilaginomycotina</taxon>
        <taxon>Exobasidiomycetes</taxon>
        <taxon>Tilletiales</taxon>
        <taxon>Tilletiaceae</taxon>
        <taxon>Tilletia</taxon>
    </lineage>
</organism>
<dbReference type="PANTHER" id="PTHR12409">
    <property type="entry name" value="PREFOLDIN SUBUNIT 3"/>
    <property type="match status" value="1"/>
</dbReference>